<organism evidence="3 4">
    <name type="scientific">Leptomonas pyrrhocoris</name>
    <name type="common">Firebug parasite</name>
    <dbReference type="NCBI Taxonomy" id="157538"/>
    <lineage>
        <taxon>Eukaryota</taxon>
        <taxon>Discoba</taxon>
        <taxon>Euglenozoa</taxon>
        <taxon>Kinetoplastea</taxon>
        <taxon>Metakinetoplastina</taxon>
        <taxon>Trypanosomatida</taxon>
        <taxon>Trypanosomatidae</taxon>
        <taxon>Leishmaniinae</taxon>
        <taxon>Leptomonas</taxon>
    </lineage>
</organism>
<dbReference type="Gene3D" id="1.10.1370.30">
    <property type="match status" value="1"/>
</dbReference>
<keyword evidence="3" id="KW-0378">Hydrolase</keyword>
<feature type="region of interest" description="Disordered" evidence="2">
    <location>
        <begin position="432"/>
        <end position="457"/>
    </location>
</feature>
<name>A0A0M9FV20_LEPPY</name>
<dbReference type="InterPro" id="IPR001333">
    <property type="entry name" value="Peptidase_M32_Taq"/>
</dbReference>
<dbReference type="SUPFAM" id="SSF55486">
    <property type="entry name" value="Metalloproteases ('zincins'), catalytic domain"/>
    <property type="match status" value="1"/>
</dbReference>
<dbReference type="Proteomes" id="UP000037923">
    <property type="component" value="Unassembled WGS sequence"/>
</dbReference>
<evidence type="ECO:0000256" key="1">
    <source>
        <dbReference type="PIRSR" id="PIRSR006615-2"/>
    </source>
</evidence>
<feature type="compositionally biased region" description="Basic residues" evidence="2">
    <location>
        <begin position="441"/>
        <end position="457"/>
    </location>
</feature>
<comment type="caution">
    <text evidence="3">The sequence shown here is derived from an EMBL/GenBank/DDBJ whole genome shotgun (WGS) entry which is preliminary data.</text>
</comment>
<dbReference type="GO" id="GO:0006508">
    <property type="term" value="P:proteolysis"/>
    <property type="evidence" value="ECO:0007669"/>
    <property type="project" value="InterPro"/>
</dbReference>
<dbReference type="Pfam" id="PF02074">
    <property type="entry name" value="Peptidase_M32"/>
    <property type="match status" value="1"/>
</dbReference>
<dbReference type="PRINTS" id="PR00998">
    <property type="entry name" value="CRBOXYPTASET"/>
</dbReference>
<dbReference type="EMBL" id="LGTL01000019">
    <property type="protein sequence ID" value="KPA76670.1"/>
    <property type="molecule type" value="Genomic_DNA"/>
</dbReference>
<dbReference type="GO" id="GO:0004181">
    <property type="term" value="F:metallocarboxypeptidase activity"/>
    <property type="evidence" value="ECO:0007669"/>
    <property type="project" value="InterPro"/>
</dbReference>
<evidence type="ECO:0000256" key="2">
    <source>
        <dbReference type="SAM" id="MobiDB-lite"/>
    </source>
</evidence>
<dbReference type="PANTHER" id="PTHR34217">
    <property type="entry name" value="METAL-DEPENDENT CARBOXYPEPTIDASE"/>
    <property type="match status" value="1"/>
</dbReference>
<keyword evidence="3" id="KW-0645">Protease</keyword>
<dbReference type="PIRSF" id="PIRSF006615">
    <property type="entry name" value="Zn_crbxpep_Taq"/>
    <property type="match status" value="1"/>
</dbReference>
<dbReference type="VEuPathDB" id="TriTrypDB:LpyrH10_19_0720"/>
<keyword evidence="4" id="KW-1185">Reference proteome</keyword>
<feature type="active site" description="Proton donor/acceptor" evidence="1">
    <location>
        <position position="266"/>
    </location>
</feature>
<dbReference type="AlphaFoldDB" id="A0A0M9FV20"/>
<evidence type="ECO:0000313" key="3">
    <source>
        <dbReference type="EMBL" id="KPA76670.1"/>
    </source>
</evidence>
<reference evidence="3 4" key="1">
    <citation type="submission" date="2015-07" db="EMBL/GenBank/DDBJ databases">
        <title>High-quality genome of monoxenous trypanosomatid Leptomonas pyrrhocoris.</title>
        <authorList>
            <person name="Flegontov P."/>
            <person name="Butenko A."/>
            <person name="Firsov S."/>
            <person name="Vlcek C."/>
            <person name="Logacheva M.D."/>
            <person name="Field M."/>
            <person name="Filatov D."/>
            <person name="Flegontova O."/>
            <person name="Gerasimov E."/>
            <person name="Jackson A.P."/>
            <person name="Kelly S."/>
            <person name="Opperdoes F."/>
            <person name="O'Reilly A."/>
            <person name="Votypka J."/>
            <person name="Yurchenko V."/>
            <person name="Lukes J."/>
        </authorList>
    </citation>
    <scope>NUCLEOTIDE SEQUENCE [LARGE SCALE GENOMIC DNA]</scope>
    <source>
        <strain evidence="3">H10</strain>
    </source>
</reference>
<protein>
    <submittedName>
        <fullName evidence="3">Putative mitochondrial Carboxypeptidase</fullName>
    </submittedName>
</protein>
<dbReference type="PROSITE" id="PS52034">
    <property type="entry name" value="PEPTIDASE_M32"/>
    <property type="match status" value="1"/>
</dbReference>
<gene>
    <name evidence="3" type="ORF">ABB37_07521</name>
</gene>
<dbReference type="GeneID" id="26907806"/>
<evidence type="ECO:0000313" key="4">
    <source>
        <dbReference type="Proteomes" id="UP000037923"/>
    </source>
</evidence>
<accession>A0A0M9FV20</accession>
<keyword evidence="3" id="KW-0121">Carboxypeptidase</keyword>
<dbReference type="PANTHER" id="PTHR34217:SF1">
    <property type="entry name" value="CARBOXYPEPTIDASE 1"/>
    <property type="match status" value="1"/>
</dbReference>
<proteinExistence type="predicted"/>
<dbReference type="RefSeq" id="XP_015655109.1">
    <property type="nucleotide sequence ID" value="XM_015806187.1"/>
</dbReference>
<dbReference type="OrthoDB" id="275647at2759"/>
<sequence>MEAYTKLEDVFEKAYRFQHFVSLGNWDAAVMMPPCGTEARGEAMAVLKNHIHQMYSSPEVQAMVAEAATAEGEMTDVERANFREMQRIVKEEMMFTDEFVQRKAKVTNTAQRVWAKAKIANDFQMFLPYFKQVVEIGREEARIRALHMADTTPYGAMLMHNEPGLTVETLEEIFNDIKSWLPQLIREVQENRKDIDASIVPLQTPIPVEKQAAVGKFFAQVWGYDPEGRLDIAPHPFSGMVKEDSRITTHYSVDNYEKSVFATIHETGHSRYETGCGPREKLGQPVCMARSAGIHESQSRFGEVIIGRSGAFAEFMAPHLREYFGDQPAFTVENVRKLNQVVKPGFIRVAADEVCYPMHVIMRFEIERALIDGEMEPEQVPQVWAEKVKEYFGIDTEGRDDIGCLAGHALVRLWLRRLPRLLHRVHLCGAADGHHQEGDRRGHRGQVHPHRRHDTHP</sequence>